<evidence type="ECO:0000256" key="13">
    <source>
        <dbReference type="ARBA" id="ARBA00066550"/>
    </source>
</evidence>
<evidence type="ECO:0000256" key="4">
    <source>
        <dbReference type="ARBA" id="ARBA00011738"/>
    </source>
</evidence>
<dbReference type="CDD" id="cd01285">
    <property type="entry name" value="nucleoside_deaminase"/>
    <property type="match status" value="1"/>
</dbReference>
<keyword evidence="9" id="KW-0539">Nucleus</keyword>
<evidence type="ECO:0000256" key="15">
    <source>
        <dbReference type="ARBA" id="ARBA00084039"/>
    </source>
</evidence>
<dbReference type="GO" id="GO:0046872">
    <property type="term" value="F:metal ion binding"/>
    <property type="evidence" value="ECO:0007669"/>
    <property type="project" value="UniProtKB-KW"/>
</dbReference>
<proteinExistence type="predicted"/>
<dbReference type="EC" id="3.5.4.1" evidence="13"/>
<comment type="cofactor">
    <cofactor evidence="1">
        <name>Zn(2+)</name>
        <dbReference type="ChEBI" id="CHEBI:29105"/>
    </cofactor>
</comment>
<sequence>MAHGLFSSSLPVDDNPIIQTRRNSHTGPIAMMRRASRQGSISQAHIHTIFMNEALAEARASLAEGGIPVGCVLVRNGHVIARGRNRRIQLSSPILHAEMTCLEAAGRQPASFYHDCTLYTTTIFMNEALAEARASLAEGGIPVGCVLVRNGHVIARGRNRRIQLSSPILHAEMTCLEAAGRQPASFYHDCTLYTTFSPCSMCAGAIRFYGIPRVVIGDNKIYHGDEALLRASNIHVDVLDCTECHEMLENFIKERPSVWQENIAHTAH</sequence>
<dbReference type="GO" id="GO:0005737">
    <property type="term" value="C:cytoplasm"/>
    <property type="evidence" value="ECO:0007669"/>
    <property type="project" value="UniProtKB-SubCell"/>
</dbReference>
<name>A0A814AWD0_9BILA</name>
<feature type="domain" description="CMP/dCMP-type deaminase" evidence="16">
    <location>
        <begin position="45"/>
        <end position="121"/>
    </location>
</feature>
<dbReference type="AlphaFoldDB" id="A0A814AWD0"/>
<evidence type="ECO:0000256" key="8">
    <source>
        <dbReference type="ARBA" id="ARBA00022833"/>
    </source>
</evidence>
<dbReference type="FunFam" id="3.40.140.10:FF:000016">
    <property type="entry name" value="Cytosine deaminase"/>
    <property type="match status" value="1"/>
</dbReference>
<keyword evidence="8" id="KW-0862">Zinc</keyword>
<evidence type="ECO:0000256" key="2">
    <source>
        <dbReference type="ARBA" id="ARBA00004123"/>
    </source>
</evidence>
<comment type="catalytic activity">
    <reaction evidence="10">
        <text>cytosine + H2O + H(+) = uracil + NH4(+)</text>
        <dbReference type="Rhea" id="RHEA:20605"/>
        <dbReference type="ChEBI" id="CHEBI:15377"/>
        <dbReference type="ChEBI" id="CHEBI:15378"/>
        <dbReference type="ChEBI" id="CHEBI:16040"/>
        <dbReference type="ChEBI" id="CHEBI:17568"/>
        <dbReference type="ChEBI" id="CHEBI:28938"/>
        <dbReference type="EC" id="3.5.4.1"/>
    </reaction>
</comment>
<evidence type="ECO:0000256" key="12">
    <source>
        <dbReference type="ARBA" id="ARBA00060700"/>
    </source>
</evidence>
<dbReference type="SUPFAM" id="SSF53927">
    <property type="entry name" value="Cytidine deaminase-like"/>
    <property type="match status" value="2"/>
</dbReference>
<comment type="caution">
    <text evidence="17">The sequence shown here is derived from an EMBL/GenBank/DDBJ whole genome shotgun (WGS) entry which is preliminary data.</text>
</comment>
<dbReference type="GO" id="GO:0019858">
    <property type="term" value="P:cytosine metabolic process"/>
    <property type="evidence" value="ECO:0007669"/>
    <property type="project" value="UniProtKB-ARBA"/>
</dbReference>
<dbReference type="InterPro" id="IPR016193">
    <property type="entry name" value="Cytidine_deaminase-like"/>
</dbReference>
<feature type="domain" description="CMP/dCMP-type deaminase" evidence="16">
    <location>
        <begin position="119"/>
        <end position="236"/>
    </location>
</feature>
<comment type="function">
    <text evidence="11">Catalyzes the hydrolytic deamination of cytosine to uracil or 5-methylcytosine to thymine. Is involved in the pyrimidine salvage pathway, which allows the cell to utilize cytosine for pyrimidine nucleotide synthesis.</text>
</comment>
<keyword evidence="6" id="KW-0479">Metal-binding</keyword>
<evidence type="ECO:0000256" key="6">
    <source>
        <dbReference type="ARBA" id="ARBA00022723"/>
    </source>
</evidence>
<evidence type="ECO:0000256" key="7">
    <source>
        <dbReference type="ARBA" id="ARBA00022801"/>
    </source>
</evidence>
<dbReference type="Pfam" id="PF00383">
    <property type="entry name" value="dCMP_cyt_deam_1"/>
    <property type="match status" value="2"/>
</dbReference>
<organism evidence="17 18">
    <name type="scientific">Adineta steineri</name>
    <dbReference type="NCBI Taxonomy" id="433720"/>
    <lineage>
        <taxon>Eukaryota</taxon>
        <taxon>Metazoa</taxon>
        <taxon>Spiralia</taxon>
        <taxon>Gnathifera</taxon>
        <taxon>Rotifera</taxon>
        <taxon>Eurotatoria</taxon>
        <taxon>Bdelloidea</taxon>
        <taxon>Adinetida</taxon>
        <taxon>Adinetidae</taxon>
        <taxon>Adineta</taxon>
    </lineage>
</organism>
<keyword evidence="5" id="KW-0963">Cytoplasm</keyword>
<evidence type="ECO:0000256" key="5">
    <source>
        <dbReference type="ARBA" id="ARBA00022490"/>
    </source>
</evidence>
<evidence type="ECO:0000256" key="11">
    <source>
        <dbReference type="ARBA" id="ARBA00056232"/>
    </source>
</evidence>
<comment type="subunit">
    <text evidence="4">Homodimer.</text>
</comment>
<evidence type="ECO:0000313" key="17">
    <source>
        <dbReference type="EMBL" id="CAF0919554.1"/>
    </source>
</evidence>
<dbReference type="GO" id="GO:0005634">
    <property type="term" value="C:nucleus"/>
    <property type="evidence" value="ECO:0007669"/>
    <property type="project" value="UniProtKB-SubCell"/>
</dbReference>
<dbReference type="GO" id="GO:0004131">
    <property type="term" value="F:cytosine deaminase activity"/>
    <property type="evidence" value="ECO:0007669"/>
    <property type="project" value="UniProtKB-EC"/>
</dbReference>
<comment type="subcellular location">
    <subcellularLocation>
        <location evidence="3">Cytoplasm</location>
    </subcellularLocation>
    <subcellularLocation>
        <location evidence="2">Nucleus</location>
    </subcellularLocation>
</comment>
<gene>
    <name evidence="17" type="ORF">IZO911_LOCUS13235</name>
</gene>
<dbReference type="PROSITE" id="PS51747">
    <property type="entry name" value="CYT_DCMP_DEAMINASES_2"/>
    <property type="match status" value="2"/>
</dbReference>
<reference evidence="17" key="1">
    <citation type="submission" date="2021-02" db="EMBL/GenBank/DDBJ databases">
        <authorList>
            <person name="Nowell W R."/>
        </authorList>
    </citation>
    <scope>NUCLEOTIDE SEQUENCE</scope>
</reference>
<accession>A0A814AWD0</accession>
<evidence type="ECO:0000313" key="18">
    <source>
        <dbReference type="Proteomes" id="UP000663860"/>
    </source>
</evidence>
<evidence type="ECO:0000256" key="14">
    <source>
        <dbReference type="ARBA" id="ARBA00074321"/>
    </source>
</evidence>
<keyword evidence="7" id="KW-0378">Hydrolase</keyword>
<dbReference type="InterPro" id="IPR002125">
    <property type="entry name" value="CMP_dCMP_dom"/>
</dbReference>
<dbReference type="Proteomes" id="UP000663860">
    <property type="component" value="Unassembled WGS sequence"/>
</dbReference>
<dbReference type="PANTHER" id="PTHR11079">
    <property type="entry name" value="CYTOSINE DEAMINASE FAMILY MEMBER"/>
    <property type="match status" value="1"/>
</dbReference>
<comment type="pathway">
    <text evidence="12">Pyrimidine metabolism; UMP biosynthesis via salvage pathway; uracil from cytosine: step 1/1.</text>
</comment>
<dbReference type="Gene3D" id="3.40.140.10">
    <property type="entry name" value="Cytidine Deaminase, domain 2"/>
    <property type="match status" value="2"/>
</dbReference>
<protein>
    <recommendedName>
        <fullName evidence="14">Cytosine deaminase</fullName>
        <ecNumber evidence="13">3.5.4.1</ecNumber>
    </recommendedName>
    <alternativeName>
        <fullName evidence="15">Cytosine aminohydrolase</fullName>
    </alternativeName>
</protein>
<evidence type="ECO:0000256" key="3">
    <source>
        <dbReference type="ARBA" id="ARBA00004496"/>
    </source>
</evidence>
<evidence type="ECO:0000259" key="16">
    <source>
        <dbReference type="PROSITE" id="PS51747"/>
    </source>
</evidence>
<evidence type="ECO:0000256" key="9">
    <source>
        <dbReference type="ARBA" id="ARBA00023242"/>
    </source>
</evidence>
<dbReference type="EMBL" id="CAJNOE010000105">
    <property type="protein sequence ID" value="CAF0919554.1"/>
    <property type="molecule type" value="Genomic_DNA"/>
</dbReference>
<evidence type="ECO:0000256" key="10">
    <source>
        <dbReference type="ARBA" id="ARBA00050113"/>
    </source>
</evidence>
<evidence type="ECO:0000256" key="1">
    <source>
        <dbReference type="ARBA" id="ARBA00001947"/>
    </source>
</evidence>
<dbReference type="PANTHER" id="PTHR11079:SF190">
    <property type="entry name" value="CYTOSINE DEAMINASE"/>
    <property type="match status" value="1"/>
</dbReference>